<dbReference type="InterPro" id="IPR006674">
    <property type="entry name" value="HD_domain"/>
</dbReference>
<dbReference type="InterPro" id="IPR003607">
    <property type="entry name" value="HD/PDEase_dom"/>
</dbReference>
<dbReference type="RefSeq" id="XP_033574112.1">
    <property type="nucleotide sequence ID" value="XM_033720463.1"/>
</dbReference>
<evidence type="ECO:0000313" key="4">
    <source>
        <dbReference type="Proteomes" id="UP000504636"/>
    </source>
</evidence>
<evidence type="ECO:0000313" key="5">
    <source>
        <dbReference type="RefSeq" id="XP_033574112.1"/>
    </source>
</evidence>
<feature type="region of interest" description="Disordered" evidence="1">
    <location>
        <begin position="1"/>
        <end position="22"/>
    </location>
</feature>
<evidence type="ECO:0000256" key="1">
    <source>
        <dbReference type="SAM" id="MobiDB-lite"/>
    </source>
</evidence>
<accession>A0A6A6YEZ5</accession>
<evidence type="ECO:0000313" key="3">
    <source>
        <dbReference type="EMBL" id="KAF2807148.1"/>
    </source>
</evidence>
<dbReference type="PANTHER" id="PTHR40202:SF1">
    <property type="entry name" value="HD DOMAIN-CONTAINING PROTEIN"/>
    <property type="match status" value="1"/>
</dbReference>
<protein>
    <recommendedName>
        <fullName evidence="2">HD domain-containing protein</fullName>
    </recommendedName>
</protein>
<proteinExistence type="predicted"/>
<feature type="domain" description="HD" evidence="2">
    <location>
        <begin position="49"/>
        <end position="130"/>
    </location>
</feature>
<name>A0A6A6YEZ5_9PEZI</name>
<dbReference type="EMBL" id="MU003705">
    <property type="protein sequence ID" value="KAF2807148.1"/>
    <property type="molecule type" value="Genomic_DNA"/>
</dbReference>
<dbReference type="Gene3D" id="1.10.3210.10">
    <property type="entry name" value="Hypothetical protein af1432"/>
    <property type="match status" value="1"/>
</dbReference>
<reference evidence="5" key="3">
    <citation type="submission" date="2025-04" db="UniProtKB">
        <authorList>
            <consortium name="RefSeq"/>
        </authorList>
    </citation>
    <scope>IDENTIFICATION</scope>
    <source>
        <strain evidence="5">CBS 304.34</strain>
    </source>
</reference>
<dbReference type="InterPro" id="IPR006675">
    <property type="entry name" value="HDIG_dom"/>
</dbReference>
<dbReference type="Proteomes" id="UP000504636">
    <property type="component" value="Unplaced"/>
</dbReference>
<reference evidence="5" key="2">
    <citation type="submission" date="2020-04" db="EMBL/GenBank/DDBJ databases">
        <authorList>
            <consortium name="NCBI Genome Project"/>
        </authorList>
    </citation>
    <scope>NUCLEOTIDE SEQUENCE</scope>
    <source>
        <strain evidence="5">CBS 304.34</strain>
    </source>
</reference>
<dbReference type="PANTHER" id="PTHR40202">
    <property type="match status" value="1"/>
</dbReference>
<evidence type="ECO:0000259" key="2">
    <source>
        <dbReference type="Pfam" id="PF01966"/>
    </source>
</evidence>
<dbReference type="CDD" id="cd00077">
    <property type="entry name" value="HDc"/>
    <property type="match status" value="1"/>
</dbReference>
<dbReference type="GeneID" id="54461356"/>
<dbReference type="SUPFAM" id="SSF109604">
    <property type="entry name" value="HD-domain/PDEase-like"/>
    <property type="match status" value="1"/>
</dbReference>
<gene>
    <name evidence="3 5" type="ORF">BDZ99DRAFT_465081</name>
</gene>
<sequence length="215" mass="23376">MSTGSSFSSPTPPASPPKMTPSSTATHILTLLTEHGEADYIGEPITQLAHSLQCAHFAALQSPHDDEYIAAALLHDIGQFLPASTLASLTTSIQSMDGNVGRIGHEALGASYLRSLSFPPKVVALVEAHVPAKRFLCAVEKEYYNALSSASKASLRFQGGPMSEEEVRAWKEGEWWEEMCRLRKCDDAAKEVDLEVAGVEAYREVIERCLEVGRT</sequence>
<dbReference type="NCBIfam" id="TIGR00277">
    <property type="entry name" value="HDIG"/>
    <property type="match status" value="1"/>
</dbReference>
<dbReference type="InterPro" id="IPR052567">
    <property type="entry name" value="OP_Dioxygenase"/>
</dbReference>
<dbReference type="OrthoDB" id="445007at2759"/>
<feature type="compositionally biased region" description="Pro residues" evidence="1">
    <location>
        <begin position="10"/>
        <end position="19"/>
    </location>
</feature>
<dbReference type="Pfam" id="PF01966">
    <property type="entry name" value="HD"/>
    <property type="match status" value="1"/>
</dbReference>
<keyword evidence="4" id="KW-1185">Reference proteome</keyword>
<organism evidence="3">
    <name type="scientific">Mytilinidion resinicola</name>
    <dbReference type="NCBI Taxonomy" id="574789"/>
    <lineage>
        <taxon>Eukaryota</taxon>
        <taxon>Fungi</taxon>
        <taxon>Dikarya</taxon>
        <taxon>Ascomycota</taxon>
        <taxon>Pezizomycotina</taxon>
        <taxon>Dothideomycetes</taxon>
        <taxon>Pleosporomycetidae</taxon>
        <taxon>Mytilinidiales</taxon>
        <taxon>Mytilinidiaceae</taxon>
        <taxon>Mytilinidion</taxon>
    </lineage>
</organism>
<reference evidence="3 5" key="1">
    <citation type="journal article" date="2020" name="Stud. Mycol.">
        <title>101 Dothideomycetes genomes: a test case for predicting lifestyles and emergence of pathogens.</title>
        <authorList>
            <person name="Haridas S."/>
            <person name="Albert R."/>
            <person name="Binder M."/>
            <person name="Bloem J."/>
            <person name="Labutti K."/>
            <person name="Salamov A."/>
            <person name="Andreopoulos B."/>
            <person name="Baker S."/>
            <person name="Barry K."/>
            <person name="Bills G."/>
            <person name="Bluhm B."/>
            <person name="Cannon C."/>
            <person name="Castanera R."/>
            <person name="Culley D."/>
            <person name="Daum C."/>
            <person name="Ezra D."/>
            <person name="Gonzalez J."/>
            <person name="Henrissat B."/>
            <person name="Kuo A."/>
            <person name="Liang C."/>
            <person name="Lipzen A."/>
            <person name="Lutzoni F."/>
            <person name="Magnuson J."/>
            <person name="Mondo S."/>
            <person name="Nolan M."/>
            <person name="Ohm R."/>
            <person name="Pangilinan J."/>
            <person name="Park H.-J."/>
            <person name="Ramirez L."/>
            <person name="Alfaro M."/>
            <person name="Sun H."/>
            <person name="Tritt A."/>
            <person name="Yoshinaga Y."/>
            <person name="Zwiers L.-H."/>
            <person name="Turgeon B."/>
            <person name="Goodwin S."/>
            <person name="Spatafora J."/>
            <person name="Crous P."/>
            <person name="Grigoriev I."/>
        </authorList>
    </citation>
    <scope>NUCLEOTIDE SEQUENCE</scope>
    <source>
        <strain evidence="3 5">CBS 304.34</strain>
    </source>
</reference>
<dbReference type="AlphaFoldDB" id="A0A6A6YEZ5"/>